<evidence type="ECO:0000313" key="1">
    <source>
        <dbReference type="EMBL" id="KAK1272795.1"/>
    </source>
</evidence>
<comment type="caution">
    <text evidence="1">The sequence shown here is derived from an EMBL/GenBank/DDBJ whole genome shotgun (WGS) entry which is preliminary data.</text>
</comment>
<dbReference type="AlphaFoldDB" id="A0AAV9B8A8"/>
<gene>
    <name evidence="1" type="ORF">QJS04_geneDACA010838</name>
</gene>
<accession>A0AAV9B8A8</accession>
<name>A0AAV9B8A8_ACOGR</name>
<dbReference type="Proteomes" id="UP001179952">
    <property type="component" value="Unassembled WGS sequence"/>
</dbReference>
<reference evidence="1" key="1">
    <citation type="journal article" date="2023" name="Nat. Commun.">
        <title>Diploid and tetraploid genomes of Acorus and the evolution of monocots.</title>
        <authorList>
            <person name="Ma L."/>
            <person name="Liu K.W."/>
            <person name="Li Z."/>
            <person name="Hsiao Y.Y."/>
            <person name="Qi Y."/>
            <person name="Fu T."/>
            <person name="Tang G.D."/>
            <person name="Zhang D."/>
            <person name="Sun W.H."/>
            <person name="Liu D.K."/>
            <person name="Li Y."/>
            <person name="Chen G.Z."/>
            <person name="Liu X.D."/>
            <person name="Liao X.Y."/>
            <person name="Jiang Y.T."/>
            <person name="Yu X."/>
            <person name="Hao Y."/>
            <person name="Huang J."/>
            <person name="Zhao X.W."/>
            <person name="Ke S."/>
            <person name="Chen Y.Y."/>
            <person name="Wu W.L."/>
            <person name="Hsu J.L."/>
            <person name="Lin Y.F."/>
            <person name="Huang M.D."/>
            <person name="Li C.Y."/>
            <person name="Huang L."/>
            <person name="Wang Z.W."/>
            <person name="Zhao X."/>
            <person name="Zhong W.Y."/>
            <person name="Peng D.H."/>
            <person name="Ahmad S."/>
            <person name="Lan S."/>
            <person name="Zhang J.S."/>
            <person name="Tsai W.C."/>
            <person name="Van de Peer Y."/>
            <person name="Liu Z.J."/>
        </authorList>
    </citation>
    <scope>NUCLEOTIDE SEQUENCE</scope>
    <source>
        <strain evidence="1">SCP</strain>
    </source>
</reference>
<sequence length="148" mass="17062">MRRRFFWSGASDVSSKPCLVKWNKICTPKALGRLGVLELERMNKALLSKWLWKWVDSPNSLWVKLFRERYEGSSIGPGLPTPSRQMSFLTKAWFALGGGGDFKSSLYWRLGNGHKARFWREWWCGEAPLSMAYSRVAQAVENIESTIQ</sequence>
<dbReference type="EMBL" id="JAUJYN010000004">
    <property type="protein sequence ID" value="KAK1272795.1"/>
    <property type="molecule type" value="Genomic_DNA"/>
</dbReference>
<reference evidence="1" key="2">
    <citation type="submission" date="2023-06" db="EMBL/GenBank/DDBJ databases">
        <authorList>
            <person name="Ma L."/>
            <person name="Liu K.-W."/>
            <person name="Li Z."/>
            <person name="Hsiao Y.-Y."/>
            <person name="Qi Y."/>
            <person name="Fu T."/>
            <person name="Tang G."/>
            <person name="Zhang D."/>
            <person name="Sun W.-H."/>
            <person name="Liu D.-K."/>
            <person name="Li Y."/>
            <person name="Chen G.-Z."/>
            <person name="Liu X.-D."/>
            <person name="Liao X.-Y."/>
            <person name="Jiang Y.-T."/>
            <person name="Yu X."/>
            <person name="Hao Y."/>
            <person name="Huang J."/>
            <person name="Zhao X.-W."/>
            <person name="Ke S."/>
            <person name="Chen Y.-Y."/>
            <person name="Wu W.-L."/>
            <person name="Hsu J.-L."/>
            <person name="Lin Y.-F."/>
            <person name="Huang M.-D."/>
            <person name="Li C.-Y."/>
            <person name="Huang L."/>
            <person name="Wang Z.-W."/>
            <person name="Zhao X."/>
            <person name="Zhong W.-Y."/>
            <person name="Peng D.-H."/>
            <person name="Ahmad S."/>
            <person name="Lan S."/>
            <person name="Zhang J.-S."/>
            <person name="Tsai W.-C."/>
            <person name="Van De Peer Y."/>
            <person name="Liu Z.-J."/>
        </authorList>
    </citation>
    <scope>NUCLEOTIDE SEQUENCE</scope>
    <source>
        <strain evidence="1">SCP</strain>
        <tissue evidence="1">Leaves</tissue>
    </source>
</reference>
<evidence type="ECO:0000313" key="2">
    <source>
        <dbReference type="Proteomes" id="UP001179952"/>
    </source>
</evidence>
<proteinExistence type="predicted"/>
<keyword evidence="2" id="KW-1185">Reference proteome</keyword>
<organism evidence="1 2">
    <name type="scientific">Acorus gramineus</name>
    <name type="common">Dwarf sweet flag</name>
    <dbReference type="NCBI Taxonomy" id="55184"/>
    <lineage>
        <taxon>Eukaryota</taxon>
        <taxon>Viridiplantae</taxon>
        <taxon>Streptophyta</taxon>
        <taxon>Embryophyta</taxon>
        <taxon>Tracheophyta</taxon>
        <taxon>Spermatophyta</taxon>
        <taxon>Magnoliopsida</taxon>
        <taxon>Liliopsida</taxon>
        <taxon>Acoraceae</taxon>
        <taxon>Acorus</taxon>
    </lineage>
</organism>
<protein>
    <submittedName>
        <fullName evidence="1">Uncharacterized protein</fullName>
    </submittedName>
</protein>